<dbReference type="Pfam" id="PF03031">
    <property type="entry name" value="NIF"/>
    <property type="match status" value="1"/>
</dbReference>
<dbReference type="InParanoid" id="A0A2T3AT64"/>
<reference evidence="4 5" key="1">
    <citation type="journal article" date="2018" name="New Phytol.">
        <title>Comparative genomics and transcriptomics depict ericoid mycorrhizal fungi as versatile saprotrophs and plant mutualists.</title>
        <authorList>
            <person name="Martino E."/>
            <person name="Morin E."/>
            <person name="Grelet G.A."/>
            <person name="Kuo A."/>
            <person name="Kohler A."/>
            <person name="Daghino S."/>
            <person name="Barry K.W."/>
            <person name="Cichocki N."/>
            <person name="Clum A."/>
            <person name="Dockter R.B."/>
            <person name="Hainaut M."/>
            <person name="Kuo R.C."/>
            <person name="LaButti K."/>
            <person name="Lindahl B.D."/>
            <person name="Lindquist E.A."/>
            <person name="Lipzen A."/>
            <person name="Khouja H.R."/>
            <person name="Magnuson J."/>
            <person name="Murat C."/>
            <person name="Ohm R.A."/>
            <person name="Singer S.W."/>
            <person name="Spatafora J.W."/>
            <person name="Wang M."/>
            <person name="Veneault-Fourrey C."/>
            <person name="Henrissat B."/>
            <person name="Grigoriev I.V."/>
            <person name="Martin F.M."/>
            <person name="Perotto S."/>
        </authorList>
    </citation>
    <scope>NUCLEOTIDE SEQUENCE [LARGE SCALE GENOMIC DNA]</scope>
    <source>
        <strain evidence="4 5">ATCC 22711</strain>
    </source>
</reference>
<feature type="compositionally biased region" description="Polar residues" evidence="2">
    <location>
        <begin position="32"/>
        <end position="48"/>
    </location>
</feature>
<dbReference type="SUPFAM" id="SSF56784">
    <property type="entry name" value="HAD-like"/>
    <property type="match status" value="1"/>
</dbReference>
<comment type="similarity">
    <text evidence="1">Belongs to the TIM50 family.</text>
</comment>
<evidence type="ECO:0000256" key="2">
    <source>
        <dbReference type="SAM" id="MobiDB-lite"/>
    </source>
</evidence>
<dbReference type="STRING" id="857342.A0A2T3AT64"/>
<proteinExistence type="inferred from homology"/>
<feature type="compositionally biased region" description="Polar residues" evidence="2">
    <location>
        <begin position="1"/>
        <end position="10"/>
    </location>
</feature>
<organism evidence="4 5">
    <name type="scientific">Amorphotheca resinae ATCC 22711</name>
    <dbReference type="NCBI Taxonomy" id="857342"/>
    <lineage>
        <taxon>Eukaryota</taxon>
        <taxon>Fungi</taxon>
        <taxon>Dikarya</taxon>
        <taxon>Ascomycota</taxon>
        <taxon>Pezizomycotina</taxon>
        <taxon>Leotiomycetes</taxon>
        <taxon>Helotiales</taxon>
        <taxon>Amorphothecaceae</taxon>
        <taxon>Amorphotheca</taxon>
    </lineage>
</organism>
<dbReference type="Proteomes" id="UP000241818">
    <property type="component" value="Unassembled WGS sequence"/>
</dbReference>
<feature type="region of interest" description="Disordered" evidence="2">
    <location>
        <begin position="1"/>
        <end position="115"/>
    </location>
</feature>
<dbReference type="AlphaFoldDB" id="A0A2T3AT64"/>
<evidence type="ECO:0000313" key="4">
    <source>
        <dbReference type="EMBL" id="PSS10641.1"/>
    </source>
</evidence>
<dbReference type="InterPro" id="IPR050365">
    <property type="entry name" value="TIM50"/>
</dbReference>
<feature type="domain" description="FCP1 homology" evidence="3">
    <location>
        <begin position="132"/>
        <end position="302"/>
    </location>
</feature>
<dbReference type="SMART" id="SM00577">
    <property type="entry name" value="CPDc"/>
    <property type="match status" value="1"/>
</dbReference>
<dbReference type="EMBL" id="KZ679016">
    <property type="protein sequence ID" value="PSS10641.1"/>
    <property type="molecule type" value="Genomic_DNA"/>
</dbReference>
<comment type="function">
    <text evidence="1">Essential component of the TIM23 complex, a complex that mediates the translocation of transit peptide-containing proteins across the mitochondrial inner membrane.</text>
</comment>
<dbReference type="RefSeq" id="XP_024717820.1">
    <property type="nucleotide sequence ID" value="XM_024867015.1"/>
</dbReference>
<keyword evidence="1" id="KW-0811">Translocation</keyword>
<evidence type="ECO:0000256" key="1">
    <source>
        <dbReference type="RuleBase" id="RU365079"/>
    </source>
</evidence>
<dbReference type="InterPro" id="IPR036412">
    <property type="entry name" value="HAD-like_sf"/>
</dbReference>
<dbReference type="OrthoDB" id="1711508at2759"/>
<dbReference type="InterPro" id="IPR023214">
    <property type="entry name" value="HAD_sf"/>
</dbReference>
<keyword evidence="1" id="KW-0813">Transport</keyword>
<keyword evidence="1" id="KW-0809">Transit peptide</keyword>
<dbReference type="InterPro" id="IPR004274">
    <property type="entry name" value="FCP1_dom"/>
</dbReference>
<protein>
    <recommendedName>
        <fullName evidence="1">Mitochondrial import inner membrane translocase subunit TIM50</fullName>
    </recommendedName>
</protein>
<keyword evidence="5" id="KW-1185">Reference proteome</keyword>
<name>A0A2T3AT64_AMORE</name>
<evidence type="ECO:0000313" key="5">
    <source>
        <dbReference type="Proteomes" id="UP000241818"/>
    </source>
</evidence>
<keyword evidence="1" id="KW-0653">Protein transport</keyword>
<dbReference type="PANTHER" id="PTHR12210">
    <property type="entry name" value="DULLARD PROTEIN PHOSPHATASE"/>
    <property type="match status" value="1"/>
</dbReference>
<accession>A0A2T3AT64</accession>
<comment type="subunit">
    <text evidence="1">Component of the TIM23 complex.</text>
</comment>
<dbReference type="GO" id="GO:0015031">
    <property type="term" value="P:protein transport"/>
    <property type="evidence" value="ECO:0007669"/>
    <property type="project" value="UniProtKB-KW"/>
</dbReference>
<dbReference type="GO" id="GO:0005744">
    <property type="term" value="C:TIM23 mitochondrial import inner membrane translocase complex"/>
    <property type="evidence" value="ECO:0007669"/>
    <property type="project" value="UniProtKB-UniRule"/>
</dbReference>
<keyword evidence="1" id="KW-0496">Mitochondrion</keyword>
<comment type="subcellular location">
    <subcellularLocation>
        <location evidence="1">Mitochondrion inner membrane</location>
        <topology evidence="1">Single-pass membrane protein</topology>
    </subcellularLocation>
</comment>
<sequence>MELRSAAQSLQPQPRRDRRRRNRGQQRESEPVSDTSPTSAPLSPNADATMQRIEVIAQSLEQVSIAREPSASATPSLQPGPGTGTSIGSPRPRPKRGNGKDEKVPPSKGSGGIPSVSEAYLQASNVVSQPLGEPQNLLVVIDLNGTLVYRPSRTAPRKFLTRPHAPLFLKYCLDTFTVVIWSSARPENVKAMCEAILPPALRRRVVAIWGRDKFNLTPEDYNLRVQCYKRLDKIWSDPVIAASHPAYLSGGRWDQTNTVLIDDSLEKARSEPHNLIEVPEWLGDLNEADEILPQVHDHLNYLSMHSNVSACLRANPFKPRIGYRRATAAASR</sequence>
<dbReference type="PROSITE" id="PS50969">
    <property type="entry name" value="FCP1"/>
    <property type="match status" value="1"/>
</dbReference>
<dbReference type="GeneID" id="36575096"/>
<dbReference type="Gene3D" id="3.40.50.1000">
    <property type="entry name" value="HAD superfamily/HAD-like"/>
    <property type="match status" value="1"/>
</dbReference>
<evidence type="ECO:0000259" key="3">
    <source>
        <dbReference type="PROSITE" id="PS50969"/>
    </source>
</evidence>
<gene>
    <name evidence="4" type="ORF">M430DRAFT_36906</name>
</gene>